<feature type="non-terminal residue" evidence="1">
    <location>
        <position position="1"/>
    </location>
</feature>
<evidence type="ECO:0000313" key="2">
    <source>
        <dbReference type="Proteomes" id="UP000789901"/>
    </source>
</evidence>
<organism evidence="1 2">
    <name type="scientific">Gigaspora margarita</name>
    <dbReference type="NCBI Taxonomy" id="4874"/>
    <lineage>
        <taxon>Eukaryota</taxon>
        <taxon>Fungi</taxon>
        <taxon>Fungi incertae sedis</taxon>
        <taxon>Mucoromycota</taxon>
        <taxon>Glomeromycotina</taxon>
        <taxon>Glomeromycetes</taxon>
        <taxon>Diversisporales</taxon>
        <taxon>Gigasporaceae</taxon>
        <taxon>Gigaspora</taxon>
    </lineage>
</organism>
<accession>A0ABN7XPL4</accession>
<comment type="caution">
    <text evidence="1">The sequence shown here is derived from an EMBL/GenBank/DDBJ whole genome shotgun (WGS) entry which is preliminary data.</text>
</comment>
<feature type="non-terminal residue" evidence="1">
    <location>
        <position position="71"/>
    </location>
</feature>
<protein>
    <submittedName>
        <fullName evidence="1">43247_t:CDS:1</fullName>
    </submittedName>
</protein>
<dbReference type="Proteomes" id="UP000789901">
    <property type="component" value="Unassembled WGS sequence"/>
</dbReference>
<dbReference type="EMBL" id="CAJVQB010169005">
    <property type="protein sequence ID" value="CAG8857282.1"/>
    <property type="molecule type" value="Genomic_DNA"/>
</dbReference>
<sequence length="71" mass="7784">KNRVDGSSQSSGSWFKEGDTGLAVMPLDGIFQKRTDLGEGSGKDWAAPDDHFIALGRSLEKSMQATLERLW</sequence>
<proteinExistence type="predicted"/>
<reference evidence="1 2" key="1">
    <citation type="submission" date="2021-06" db="EMBL/GenBank/DDBJ databases">
        <authorList>
            <person name="Kallberg Y."/>
            <person name="Tangrot J."/>
            <person name="Rosling A."/>
        </authorList>
    </citation>
    <scope>NUCLEOTIDE SEQUENCE [LARGE SCALE GENOMIC DNA]</scope>
    <source>
        <strain evidence="1 2">120-4 pot B 10/14</strain>
    </source>
</reference>
<keyword evidence="2" id="KW-1185">Reference proteome</keyword>
<gene>
    <name evidence="1" type="ORF">GMARGA_LOCUS46103</name>
</gene>
<name>A0ABN7XPL4_GIGMA</name>
<evidence type="ECO:0000313" key="1">
    <source>
        <dbReference type="EMBL" id="CAG8857282.1"/>
    </source>
</evidence>